<sequence>MTNFPIDESYLVGGWLASALWGAFTVVFAFCIISVITRPGGGRNFVTTGAVIVMYVLATAHISLVLSRLIQAFVVHVNDDGGAIIYLADIAQPLNRSKDMIYITLIVLGDIILVWRCFMVWSKNYVIIIIPCLMVVATAITGYGAVGQYFLPDPYTPDSVQWAEGMLAVSMATNLLVTALTAGKIWKLMRSLGDMSFGSSQIKYRYLILLIVESGVFIAISKTIEFILFELSPNDGLDGNNALYIVMDCMPQVMGIVPTFIILAVNRGFTSSGAEAYSGSTAYASGSGSMYFRRGTGVERKMDFSAAPNSSRIGQTETVVSDREYPMHNYAAKGSDF</sequence>
<accession>A0A286UIJ1</accession>
<evidence type="ECO:0000313" key="3">
    <source>
        <dbReference type="Proteomes" id="UP000217199"/>
    </source>
</evidence>
<evidence type="ECO:0000256" key="1">
    <source>
        <dbReference type="SAM" id="Phobius"/>
    </source>
</evidence>
<dbReference type="InParanoid" id="A0A286UIJ1"/>
<dbReference type="EMBL" id="NBII01000004">
    <property type="protein sequence ID" value="PAV19446.1"/>
    <property type="molecule type" value="Genomic_DNA"/>
</dbReference>
<feature type="transmembrane region" description="Helical" evidence="1">
    <location>
        <begin position="241"/>
        <end position="265"/>
    </location>
</feature>
<feature type="transmembrane region" description="Helical" evidence="1">
    <location>
        <begin position="45"/>
        <end position="66"/>
    </location>
</feature>
<protein>
    <recommendedName>
        <fullName evidence="4">Integral membrane protein</fullName>
    </recommendedName>
</protein>
<feature type="transmembrane region" description="Helical" evidence="1">
    <location>
        <begin position="206"/>
        <end position="229"/>
    </location>
</feature>
<dbReference type="AlphaFoldDB" id="A0A286UIJ1"/>
<gene>
    <name evidence="2" type="ORF">PNOK_0438000</name>
</gene>
<reference evidence="2 3" key="1">
    <citation type="journal article" date="2017" name="Mol. Ecol.">
        <title>Comparative and population genomic landscape of Phellinus noxius: A hypervariable fungus causing root rot in trees.</title>
        <authorList>
            <person name="Chung C.L."/>
            <person name="Lee T.J."/>
            <person name="Akiba M."/>
            <person name="Lee H.H."/>
            <person name="Kuo T.H."/>
            <person name="Liu D."/>
            <person name="Ke H.M."/>
            <person name="Yokoi T."/>
            <person name="Roa M.B."/>
            <person name="Lu M.J."/>
            <person name="Chang Y.Y."/>
            <person name="Ann P.J."/>
            <person name="Tsai J.N."/>
            <person name="Chen C.Y."/>
            <person name="Tzean S.S."/>
            <person name="Ota Y."/>
            <person name="Hattori T."/>
            <person name="Sahashi N."/>
            <person name="Liou R.F."/>
            <person name="Kikuchi T."/>
            <person name="Tsai I.J."/>
        </authorList>
    </citation>
    <scope>NUCLEOTIDE SEQUENCE [LARGE SCALE GENOMIC DNA]</scope>
    <source>
        <strain evidence="2 3">FFPRI411160</strain>
    </source>
</reference>
<proteinExistence type="predicted"/>
<dbReference type="OrthoDB" id="3357408at2759"/>
<feature type="transmembrane region" description="Helical" evidence="1">
    <location>
        <begin position="125"/>
        <end position="146"/>
    </location>
</feature>
<keyword evidence="1" id="KW-1133">Transmembrane helix</keyword>
<evidence type="ECO:0008006" key="4">
    <source>
        <dbReference type="Google" id="ProtNLM"/>
    </source>
</evidence>
<evidence type="ECO:0000313" key="2">
    <source>
        <dbReference type="EMBL" id="PAV19446.1"/>
    </source>
</evidence>
<comment type="caution">
    <text evidence="2">The sequence shown here is derived from an EMBL/GenBank/DDBJ whole genome shotgun (WGS) entry which is preliminary data.</text>
</comment>
<keyword evidence="1" id="KW-0812">Transmembrane</keyword>
<organism evidence="2 3">
    <name type="scientific">Pyrrhoderma noxium</name>
    <dbReference type="NCBI Taxonomy" id="2282107"/>
    <lineage>
        <taxon>Eukaryota</taxon>
        <taxon>Fungi</taxon>
        <taxon>Dikarya</taxon>
        <taxon>Basidiomycota</taxon>
        <taxon>Agaricomycotina</taxon>
        <taxon>Agaricomycetes</taxon>
        <taxon>Hymenochaetales</taxon>
        <taxon>Hymenochaetaceae</taxon>
        <taxon>Pyrrhoderma</taxon>
    </lineage>
</organism>
<name>A0A286UIJ1_9AGAM</name>
<keyword evidence="3" id="KW-1185">Reference proteome</keyword>
<feature type="transmembrane region" description="Helical" evidence="1">
    <location>
        <begin position="12"/>
        <end position="33"/>
    </location>
</feature>
<dbReference type="Proteomes" id="UP000217199">
    <property type="component" value="Unassembled WGS sequence"/>
</dbReference>
<keyword evidence="1" id="KW-0472">Membrane</keyword>
<feature type="transmembrane region" description="Helical" evidence="1">
    <location>
        <begin position="166"/>
        <end position="186"/>
    </location>
</feature>
<feature type="transmembrane region" description="Helical" evidence="1">
    <location>
        <begin position="100"/>
        <end position="118"/>
    </location>
</feature>